<evidence type="ECO:0000313" key="2">
    <source>
        <dbReference type="EMBL" id="MCL2894635.1"/>
    </source>
</evidence>
<dbReference type="InterPro" id="IPR017508">
    <property type="entry name" value="HipA_N1"/>
</dbReference>
<evidence type="ECO:0000313" key="3">
    <source>
        <dbReference type="Proteomes" id="UP001203069"/>
    </source>
</evidence>
<evidence type="ECO:0000259" key="1">
    <source>
        <dbReference type="Pfam" id="PF13657"/>
    </source>
</evidence>
<proteinExistence type="predicted"/>
<organism evidence="2 3">
    <name type="scientific">Brenneria tiliae</name>
    <dbReference type="NCBI Taxonomy" id="2914984"/>
    <lineage>
        <taxon>Bacteria</taxon>
        <taxon>Pseudomonadati</taxon>
        <taxon>Pseudomonadota</taxon>
        <taxon>Gammaproteobacteria</taxon>
        <taxon>Enterobacterales</taxon>
        <taxon>Pectobacteriaceae</taxon>
        <taxon>Brenneria</taxon>
    </lineage>
</organism>
<protein>
    <submittedName>
        <fullName evidence="2">HipA N-terminal domain-containing protein</fullName>
    </submittedName>
</protein>
<dbReference type="Pfam" id="PF13657">
    <property type="entry name" value="Couple_hipA"/>
    <property type="match status" value="1"/>
</dbReference>
<reference evidence="2 3" key="1">
    <citation type="submission" date="2022-02" db="EMBL/GenBank/DDBJ databases">
        <title>Description of Brenneria tiliae sp. nov. isolated from symptomatic Tilia x moltkei and Tilia x europaea trees in the UK.</title>
        <authorList>
            <person name="Kile H."/>
        </authorList>
    </citation>
    <scope>NUCLEOTIDE SEQUENCE [LARGE SCALE GENOMIC DNA]</scope>
    <source>
        <strain evidence="2 3">MC1SB4.1</strain>
    </source>
</reference>
<comment type="caution">
    <text evidence="2">The sequence shown here is derived from an EMBL/GenBank/DDBJ whole genome shotgun (WGS) entry which is preliminary data.</text>
</comment>
<accession>A0ABT0MXS1</accession>
<keyword evidence="3" id="KW-1185">Reference proteome</keyword>
<gene>
    <name evidence="2" type="ORF">MFP26_18310</name>
</gene>
<name>A0ABT0MXS1_9GAMM</name>
<dbReference type="Proteomes" id="UP001203069">
    <property type="component" value="Unassembled WGS sequence"/>
</dbReference>
<sequence length="112" mass="12836">MMNNQESLFQPLSHLQVVYRGWGEEWVLGQLAESTARGRYLFEYTPEALEHKIEFSPYKLPLSPVTYSSFEHFQDYIPGFIADSLPDGWGLLLMDSRNCGGEFLPHCYAVNG</sequence>
<feature type="domain" description="HipA N-terminal subdomain 1" evidence="1">
    <location>
        <begin position="24"/>
        <end position="92"/>
    </location>
</feature>
<dbReference type="EMBL" id="JAKPBZ010000114">
    <property type="protein sequence ID" value="MCL2894635.1"/>
    <property type="molecule type" value="Genomic_DNA"/>
</dbReference>